<name>A0A645GWQ8_9ZZZZ</name>
<organism evidence="1">
    <name type="scientific">bioreactor metagenome</name>
    <dbReference type="NCBI Taxonomy" id="1076179"/>
    <lineage>
        <taxon>unclassified sequences</taxon>
        <taxon>metagenomes</taxon>
        <taxon>ecological metagenomes</taxon>
    </lineage>
</organism>
<evidence type="ECO:0000313" key="1">
    <source>
        <dbReference type="EMBL" id="MPN30482.1"/>
    </source>
</evidence>
<sequence>MAVELVADGFFVHLYDVAAQEVFDADFVDLRGLEFGGFEGFEGFEFFGRFLEAAGGVDDAYVKALDYAAVVELFWYDVELISCEEEGAAFEFFHVGGDVAAFLEYGEAHYVFKGL</sequence>
<dbReference type="EMBL" id="VSSQ01081614">
    <property type="protein sequence ID" value="MPN30482.1"/>
    <property type="molecule type" value="Genomic_DNA"/>
</dbReference>
<protein>
    <submittedName>
        <fullName evidence="1">Uncharacterized protein</fullName>
    </submittedName>
</protein>
<gene>
    <name evidence="1" type="ORF">SDC9_177953</name>
</gene>
<dbReference type="AlphaFoldDB" id="A0A645GWQ8"/>
<accession>A0A645GWQ8</accession>
<proteinExistence type="predicted"/>
<comment type="caution">
    <text evidence="1">The sequence shown here is derived from an EMBL/GenBank/DDBJ whole genome shotgun (WGS) entry which is preliminary data.</text>
</comment>
<reference evidence="1" key="1">
    <citation type="submission" date="2019-08" db="EMBL/GenBank/DDBJ databases">
        <authorList>
            <person name="Kucharzyk K."/>
            <person name="Murdoch R.W."/>
            <person name="Higgins S."/>
            <person name="Loffler F."/>
        </authorList>
    </citation>
    <scope>NUCLEOTIDE SEQUENCE</scope>
</reference>